<sequence>MISTPKNRYFDLNFLISSIAAVILLFFLSVEAFRYLAIFLVYFLLIPYCICKKKTLMLLVIFLFSSGYIPWNNLLNVPGVGGYLYFITYAFIALFYLFFYKKYAYVNSKKYIYNFSIVVFILLFNSILINLSRPLVFDGVHEKFIMKDTFFLLFMIVIAIWSLMISKKDVLKALLICNLVWVVTNLVLLASGLSLFEHRASPGYYITPIALDEMQFLYLPMSISLCFFSKRRTLKLYASLLTICHIYIITKIGISSQVILVLICLLPICLFVKFKAVRFMFVLLILGGFIFGSANLNPKSLKFEEVDNDILVKKYNAVIDLTSFDYDYLPWSPKVRVIELINVFDKNIYEVFMGNLLGGYIEETKVVFNFNKSVFPDDDFSEDQRFTKRYYSLHNVSNVILKFGVFFYFFLYYLLMNKVAKEKDEYFAILLVILTLTALNFGWTVRISALFILILPMLTLKEKEKLC</sequence>
<feature type="transmembrane region" description="Helical" evidence="1">
    <location>
        <begin position="56"/>
        <end position="74"/>
    </location>
</feature>
<feature type="transmembrane region" description="Helical" evidence="1">
    <location>
        <begin position="427"/>
        <end position="455"/>
    </location>
</feature>
<reference evidence="2 3" key="1">
    <citation type="submission" date="2007-08" db="EMBL/GenBank/DDBJ databases">
        <authorList>
            <consortium name="The Vibrio harveyi Genome Sequencing Project"/>
            <person name="Bassler B."/>
            <person name="Clifton S.W."/>
            <person name="Fulton L."/>
            <person name="Delehaunty K."/>
            <person name="Fronick C."/>
            <person name="Harrison M."/>
            <person name="Markivic C."/>
            <person name="Fulton R."/>
            <person name="Tin-Wollam A.-M."/>
            <person name="Shah N."/>
            <person name="Pepin K."/>
            <person name="Nash W."/>
            <person name="Thiruvilangam P."/>
            <person name="Bhonagiri V."/>
            <person name="Waters C."/>
            <person name="Tu K.C."/>
            <person name="Irgon J."/>
            <person name="Wilson R.K."/>
        </authorList>
    </citation>
    <scope>NUCLEOTIDE SEQUENCE [LARGE SCALE GENOMIC DNA]</scope>
    <source>
        <strain evidence="3">ATCC BAA-1116 / BB120</strain>
    </source>
</reference>
<dbReference type="Proteomes" id="UP000008152">
    <property type="component" value="Chromosome I"/>
</dbReference>
<feature type="transmembrane region" description="Helical" evidence="1">
    <location>
        <begin position="395"/>
        <end position="415"/>
    </location>
</feature>
<gene>
    <name evidence="2" type="ordered locus">VIBHAR_00693</name>
</gene>
<keyword evidence="1" id="KW-1133">Transmembrane helix</keyword>
<name>A7MSL2_VIBC1</name>
<evidence type="ECO:0000313" key="3">
    <source>
        <dbReference type="Proteomes" id="UP000008152"/>
    </source>
</evidence>
<feature type="transmembrane region" description="Helical" evidence="1">
    <location>
        <begin position="12"/>
        <end position="29"/>
    </location>
</feature>
<evidence type="ECO:0000313" key="2">
    <source>
        <dbReference type="EMBL" id="ABU69695.1"/>
    </source>
</evidence>
<feature type="transmembrane region" description="Helical" evidence="1">
    <location>
        <begin position="240"/>
        <end position="273"/>
    </location>
</feature>
<keyword evidence="1" id="KW-0812">Transmembrane</keyword>
<feature type="transmembrane region" description="Helical" evidence="1">
    <location>
        <begin position="80"/>
        <end position="99"/>
    </location>
</feature>
<feature type="transmembrane region" description="Helical" evidence="1">
    <location>
        <begin position="111"/>
        <end position="129"/>
    </location>
</feature>
<feature type="transmembrane region" description="Helical" evidence="1">
    <location>
        <begin position="279"/>
        <end position="296"/>
    </location>
</feature>
<dbReference type="PATRIC" id="fig|338187.25.peg.1920"/>
<keyword evidence="1" id="KW-0472">Membrane</keyword>
<feature type="transmembrane region" description="Helical" evidence="1">
    <location>
        <begin position="35"/>
        <end position="51"/>
    </location>
</feature>
<feature type="transmembrane region" description="Helical" evidence="1">
    <location>
        <begin position="205"/>
        <end position="228"/>
    </location>
</feature>
<dbReference type="KEGG" id="vha:VIBHAR_00693"/>
<protein>
    <submittedName>
        <fullName evidence="2">Uncharacterized protein</fullName>
    </submittedName>
</protein>
<feature type="transmembrane region" description="Helical" evidence="1">
    <location>
        <begin position="149"/>
        <end position="166"/>
    </location>
</feature>
<feature type="transmembrane region" description="Helical" evidence="1">
    <location>
        <begin position="173"/>
        <end position="193"/>
    </location>
</feature>
<proteinExistence type="predicted"/>
<organism evidence="2 3">
    <name type="scientific">Vibrio campbellii (strain ATCC BAA-1116)</name>
    <dbReference type="NCBI Taxonomy" id="2902295"/>
    <lineage>
        <taxon>Bacteria</taxon>
        <taxon>Pseudomonadati</taxon>
        <taxon>Pseudomonadota</taxon>
        <taxon>Gammaproteobacteria</taxon>
        <taxon>Vibrionales</taxon>
        <taxon>Vibrionaceae</taxon>
        <taxon>Vibrio</taxon>
    </lineage>
</organism>
<dbReference type="RefSeq" id="WP_012126850.1">
    <property type="nucleotide sequence ID" value="NC_009783.1"/>
</dbReference>
<evidence type="ECO:0000256" key="1">
    <source>
        <dbReference type="SAM" id="Phobius"/>
    </source>
</evidence>
<dbReference type="AlphaFoldDB" id="A7MSL2"/>
<accession>A7MSL2</accession>
<dbReference type="EMBL" id="CP000789">
    <property type="protein sequence ID" value="ABU69695.1"/>
    <property type="molecule type" value="Genomic_DNA"/>
</dbReference>